<sequence length="582" mass="64559">MPEPTTPQHLQTSSQVHSPSTPQTTGTQNSVNTQDSLPQSTQHTPQHLPSPSTITTPTAIKTEFTTQQAQTQQAQQPQSQTATATAATAQAPTMPRVLEYNPHFGPEGQTFTVTLQSNVDRQLRIGFGTLVVETRQYSANGYITLSCIVPNFAITKWFVNKVPLYVLQMENDLVLESWPFGDYTYYDSMPSTNMVQQQSNKRQNPAPIDTMAAQQHKNLYGDLNQQSPKKTHIELGLPMHATQPQAQPNQLGPLPSSSSLSSLAGRDDYGVVSAASQYDALYQSQPQSPYGSRPQMPTSSAYARPATSNYYGANQILAPQISSYSQSELSVPGYTMTNNSYLHGQAPPAVTSSYVPPAHASATSIGSSLPLASYNPYASLLNKANLKFQGNMEDMAINWNTDEWESHRRLVQFWRRQEGNDIHCSFAPVAPAERQPNSIVVSCIYWAEKNDCFLTSVDCIYLLESLIAVRFTVEEKNRIRRNLEGFRPITVSKCKPESAEFFKLIMSFPNPKPRNIEKDVKVFPWKVLPFALKKIISKYTASYSSTASIQTDAFHNANFPNGSTLPITPQQQQTILESSLIV</sequence>
<dbReference type="Pfam" id="PF23305">
    <property type="entry name" value="DUF7082"/>
    <property type="match status" value="1"/>
</dbReference>
<proteinExistence type="predicted"/>
<dbReference type="OrthoDB" id="1751210at2759"/>
<organism evidence="3 4">
    <name type="scientific">Actinomortierella ambigua</name>
    <dbReference type="NCBI Taxonomy" id="1343610"/>
    <lineage>
        <taxon>Eukaryota</taxon>
        <taxon>Fungi</taxon>
        <taxon>Fungi incertae sedis</taxon>
        <taxon>Mucoromycota</taxon>
        <taxon>Mortierellomycotina</taxon>
        <taxon>Mortierellomycetes</taxon>
        <taxon>Mortierellales</taxon>
        <taxon>Mortierellaceae</taxon>
        <taxon>Actinomortierella</taxon>
    </lineage>
</organism>
<dbReference type="AlphaFoldDB" id="A0A9P6QEL7"/>
<keyword evidence="4" id="KW-1185">Reference proteome</keyword>
<feature type="compositionally biased region" description="Low complexity" evidence="1">
    <location>
        <begin position="53"/>
        <end position="89"/>
    </location>
</feature>
<feature type="compositionally biased region" description="Polar residues" evidence="1">
    <location>
        <begin position="1"/>
        <end position="52"/>
    </location>
</feature>
<evidence type="ECO:0000313" key="4">
    <source>
        <dbReference type="Proteomes" id="UP000807716"/>
    </source>
</evidence>
<dbReference type="PANTHER" id="PTHR39463">
    <property type="entry name" value="MEDUSA"/>
    <property type="match status" value="1"/>
</dbReference>
<name>A0A9P6QEL7_9FUNG</name>
<feature type="region of interest" description="Disordered" evidence="1">
    <location>
        <begin position="1"/>
        <end position="89"/>
    </location>
</feature>
<accession>A0A9P6QEL7</accession>
<protein>
    <recommendedName>
        <fullName evidence="2">DUF7082 domain-containing protein</fullName>
    </recommendedName>
</protein>
<dbReference type="PANTHER" id="PTHR39463:SF1">
    <property type="entry name" value="MEDUSA"/>
    <property type="match status" value="1"/>
</dbReference>
<dbReference type="Proteomes" id="UP000807716">
    <property type="component" value="Unassembled WGS sequence"/>
</dbReference>
<comment type="caution">
    <text evidence="3">The sequence shown here is derived from an EMBL/GenBank/DDBJ whole genome shotgun (WGS) entry which is preliminary data.</text>
</comment>
<evidence type="ECO:0000259" key="2">
    <source>
        <dbReference type="Pfam" id="PF23305"/>
    </source>
</evidence>
<feature type="domain" description="DUF7082" evidence="2">
    <location>
        <begin position="382"/>
        <end position="536"/>
    </location>
</feature>
<dbReference type="InterPro" id="IPR055509">
    <property type="entry name" value="DUF7082"/>
</dbReference>
<dbReference type="GO" id="GO:0005634">
    <property type="term" value="C:nucleus"/>
    <property type="evidence" value="ECO:0007669"/>
    <property type="project" value="TreeGrafter"/>
</dbReference>
<gene>
    <name evidence="3" type="ORF">DFQ27_009955</name>
</gene>
<feature type="region of interest" description="Disordered" evidence="1">
    <location>
        <begin position="284"/>
        <end position="303"/>
    </location>
</feature>
<feature type="compositionally biased region" description="Low complexity" evidence="1">
    <location>
        <begin position="253"/>
        <end position="263"/>
    </location>
</feature>
<feature type="region of interest" description="Disordered" evidence="1">
    <location>
        <begin position="243"/>
        <end position="263"/>
    </location>
</feature>
<evidence type="ECO:0000313" key="3">
    <source>
        <dbReference type="EMBL" id="KAG0266188.1"/>
    </source>
</evidence>
<reference evidence="3" key="1">
    <citation type="journal article" date="2020" name="Fungal Divers.">
        <title>Resolving the Mortierellaceae phylogeny through synthesis of multi-gene phylogenetics and phylogenomics.</title>
        <authorList>
            <person name="Vandepol N."/>
            <person name="Liber J."/>
            <person name="Desiro A."/>
            <person name="Na H."/>
            <person name="Kennedy M."/>
            <person name="Barry K."/>
            <person name="Grigoriev I.V."/>
            <person name="Miller A.N."/>
            <person name="O'Donnell K."/>
            <person name="Stajich J.E."/>
            <person name="Bonito G."/>
        </authorList>
    </citation>
    <scope>NUCLEOTIDE SEQUENCE</scope>
    <source>
        <strain evidence="3">BC1065</strain>
    </source>
</reference>
<evidence type="ECO:0000256" key="1">
    <source>
        <dbReference type="SAM" id="MobiDB-lite"/>
    </source>
</evidence>
<dbReference type="EMBL" id="JAAAJB010000099">
    <property type="protein sequence ID" value="KAG0266188.1"/>
    <property type="molecule type" value="Genomic_DNA"/>
</dbReference>